<dbReference type="Proteomes" id="UP000266841">
    <property type="component" value="Unassembled WGS sequence"/>
</dbReference>
<evidence type="ECO:0000313" key="3">
    <source>
        <dbReference type="Proteomes" id="UP000266841"/>
    </source>
</evidence>
<proteinExistence type="predicted"/>
<evidence type="ECO:0000256" key="1">
    <source>
        <dbReference type="SAM" id="Phobius"/>
    </source>
</evidence>
<dbReference type="AlphaFoldDB" id="K0SRB3"/>
<evidence type="ECO:0000313" key="2">
    <source>
        <dbReference type="EMBL" id="EJK68793.1"/>
    </source>
</evidence>
<keyword evidence="1" id="KW-1133">Transmembrane helix</keyword>
<comment type="caution">
    <text evidence="2">The sequence shown here is derived from an EMBL/GenBank/DDBJ whole genome shotgun (WGS) entry which is preliminary data.</text>
</comment>
<gene>
    <name evidence="2" type="ORF">THAOC_10000</name>
</gene>
<accession>K0SRB3</accession>
<keyword evidence="1" id="KW-0472">Membrane</keyword>
<feature type="transmembrane region" description="Helical" evidence="1">
    <location>
        <begin position="15"/>
        <end position="39"/>
    </location>
</feature>
<keyword evidence="3" id="KW-1185">Reference proteome</keyword>
<reference evidence="2 3" key="1">
    <citation type="journal article" date="2012" name="Genome Biol.">
        <title>Genome and low-iron response of an oceanic diatom adapted to chronic iron limitation.</title>
        <authorList>
            <person name="Lommer M."/>
            <person name="Specht M."/>
            <person name="Roy A.S."/>
            <person name="Kraemer L."/>
            <person name="Andreson R."/>
            <person name="Gutowska M.A."/>
            <person name="Wolf J."/>
            <person name="Bergner S.V."/>
            <person name="Schilhabel M.B."/>
            <person name="Klostermeier U.C."/>
            <person name="Beiko R.G."/>
            <person name="Rosenstiel P."/>
            <person name="Hippler M."/>
            <person name="Laroche J."/>
        </authorList>
    </citation>
    <scope>NUCLEOTIDE SEQUENCE [LARGE SCALE GENOMIC DNA]</scope>
    <source>
        <strain evidence="2 3">CCMP1005</strain>
    </source>
</reference>
<organism evidence="2 3">
    <name type="scientific">Thalassiosira oceanica</name>
    <name type="common">Marine diatom</name>
    <dbReference type="NCBI Taxonomy" id="159749"/>
    <lineage>
        <taxon>Eukaryota</taxon>
        <taxon>Sar</taxon>
        <taxon>Stramenopiles</taxon>
        <taxon>Ochrophyta</taxon>
        <taxon>Bacillariophyta</taxon>
        <taxon>Coscinodiscophyceae</taxon>
        <taxon>Thalassiosirophycidae</taxon>
        <taxon>Thalassiosirales</taxon>
        <taxon>Thalassiosiraceae</taxon>
        <taxon>Thalassiosira</taxon>
    </lineage>
</organism>
<name>K0SRB3_THAOC</name>
<sequence>MASNPRQRQGSHGRLAVPILVTLLVANFFALMLHAAFFLPLEIENGEDTLRAFIRGREQHLDGGGNRNRKNESSPSHAELLYSFDERNHEYIRYDAIPSQLRRSFGVVHSLPSIPERRLSRPSYQFNIPHNAVHNLTYFLEARARDDVEDRPLYLYNPMLLPLDERFLDSSIVEDLSIFRDGTQIVSYVAVFRVSNFGNCFGPGKGVPDTYQNYLGLALLDSDLNIIMKQSTSPSSAMDAVIDLNQHLYELRWTPYAGGMARRKQPKPKQFMQDCQIFGAKSTQSSIKFDQLVLLCNEYAMPVQLQIIDKDRTANDDKIEVEGSTIHFANTYGSNLQLTAMEYPNMILYAGKNMHPFHAIAPNQPSTAIGPGFLEIWPSGPHSFTHLDFTSYPYVQRGSNGLKLANSTKHEPDPSYATIESTAHQSPITDRDSGSACCVPISWSDEDGSRLLLLGFSHRKTRKRPKENAYNYVSRVYAFEPMPPFDVVARSGLFCLGFASNTTSETEQTSNEQVAGATSTYKLKIQETQFDCPRIHFITGVAEKIGDEDTIIVSYGVNDCYPRMMEVKKSFLVSLLRSP</sequence>
<dbReference type="EMBL" id="AGNL01010833">
    <property type="protein sequence ID" value="EJK68793.1"/>
    <property type="molecule type" value="Genomic_DNA"/>
</dbReference>
<dbReference type="PANTHER" id="PTHR37494">
    <property type="entry name" value="HEMAGGLUTININ"/>
    <property type="match status" value="1"/>
</dbReference>
<keyword evidence="1" id="KW-0812">Transmembrane</keyword>
<dbReference type="OrthoDB" id="46329at2759"/>
<dbReference type="PANTHER" id="PTHR37494:SF1">
    <property type="entry name" value="STAPHYLOCOCCUS AUREUS SURFACE PROTEIN A"/>
    <property type="match status" value="1"/>
</dbReference>
<protein>
    <submittedName>
        <fullName evidence="2">Uncharacterized protein</fullName>
    </submittedName>
</protein>
<dbReference type="eggNOG" id="ENOG502RWTM">
    <property type="taxonomic scope" value="Eukaryota"/>
</dbReference>